<comment type="caution">
    <text evidence="1">The sequence shown here is derived from an EMBL/GenBank/DDBJ whole genome shotgun (WGS) entry which is preliminary data.</text>
</comment>
<dbReference type="EMBL" id="JAVBVO010000024">
    <property type="protein sequence ID" value="MDZ5760667.1"/>
    <property type="molecule type" value="Genomic_DNA"/>
</dbReference>
<sequence>MTDSSINKNDGTDKMKFLVERIVDGRTKFSVVEADTPMLAMHEDMAESFFTDEQRMKEISKSNVVTVGVYEIGQVNHLFAINKEFELHRYYHKG</sequence>
<reference evidence="1" key="1">
    <citation type="submission" date="2023-08" db="EMBL/GenBank/DDBJ databases">
        <title>Genomic characterization of piscicolin 126 produced by Carnobacterium maltaromaticum CM22 strain isolated from salmon (Salmo salar).</title>
        <authorList>
            <person name="Gonzalez-Gragera E."/>
            <person name="Garcia-Lopez J.D."/>
            <person name="Teso-Perez C."/>
            <person name="Gimenez-Hernandez I."/>
            <person name="Peralta-Sanchez J.M."/>
            <person name="Valdivia E."/>
            <person name="Montalban-Lopez M."/>
            <person name="Martin-Platero A.M."/>
            <person name="Banos A."/>
            <person name="Martinez-Bueno M."/>
        </authorList>
    </citation>
    <scope>NUCLEOTIDE SEQUENCE</scope>
    <source>
        <strain evidence="1">CM22</strain>
    </source>
</reference>
<evidence type="ECO:0000313" key="2">
    <source>
        <dbReference type="Proteomes" id="UP001290462"/>
    </source>
</evidence>
<evidence type="ECO:0000313" key="1">
    <source>
        <dbReference type="EMBL" id="MDZ5760667.1"/>
    </source>
</evidence>
<dbReference type="RefSeq" id="WP_322809831.1">
    <property type="nucleotide sequence ID" value="NZ_JAVBVO010000024.1"/>
</dbReference>
<protein>
    <submittedName>
        <fullName evidence="1">Uncharacterized protein</fullName>
    </submittedName>
</protein>
<organism evidence="1 2">
    <name type="scientific">Carnobacterium maltaromaticum</name>
    <name type="common">Carnobacterium piscicola</name>
    <dbReference type="NCBI Taxonomy" id="2751"/>
    <lineage>
        <taxon>Bacteria</taxon>
        <taxon>Bacillati</taxon>
        <taxon>Bacillota</taxon>
        <taxon>Bacilli</taxon>
        <taxon>Lactobacillales</taxon>
        <taxon>Carnobacteriaceae</taxon>
        <taxon>Carnobacterium</taxon>
    </lineage>
</organism>
<dbReference type="Proteomes" id="UP001290462">
    <property type="component" value="Unassembled WGS sequence"/>
</dbReference>
<proteinExistence type="predicted"/>
<gene>
    <name evidence="1" type="ORF">RAK27_18660</name>
</gene>
<dbReference type="AlphaFoldDB" id="A0AAW9KB23"/>
<accession>A0AAW9KB23</accession>
<name>A0AAW9KB23_CARML</name>